<accession>A0A8J3FBB7</accession>
<keyword evidence="2" id="KW-1185">Reference proteome</keyword>
<organism evidence="1 2">
    <name type="scientific">Pilimelia anulata</name>
    <dbReference type="NCBI Taxonomy" id="53371"/>
    <lineage>
        <taxon>Bacteria</taxon>
        <taxon>Bacillati</taxon>
        <taxon>Actinomycetota</taxon>
        <taxon>Actinomycetes</taxon>
        <taxon>Micromonosporales</taxon>
        <taxon>Micromonosporaceae</taxon>
        <taxon>Pilimelia</taxon>
    </lineage>
</organism>
<protein>
    <submittedName>
        <fullName evidence="1">Uncharacterized protein</fullName>
    </submittedName>
</protein>
<dbReference type="PROSITE" id="PS51318">
    <property type="entry name" value="TAT"/>
    <property type="match status" value="1"/>
</dbReference>
<comment type="caution">
    <text evidence="1">The sequence shown here is derived from an EMBL/GenBank/DDBJ whole genome shotgun (WGS) entry which is preliminary data.</text>
</comment>
<dbReference type="EMBL" id="BMQB01000002">
    <property type="protein sequence ID" value="GGJ82079.1"/>
    <property type="molecule type" value="Genomic_DNA"/>
</dbReference>
<dbReference type="AlphaFoldDB" id="A0A8J3FBB7"/>
<proteinExistence type="predicted"/>
<evidence type="ECO:0000313" key="1">
    <source>
        <dbReference type="EMBL" id="GGJ82079.1"/>
    </source>
</evidence>
<dbReference type="Proteomes" id="UP000649739">
    <property type="component" value="Unassembled WGS sequence"/>
</dbReference>
<reference evidence="1" key="1">
    <citation type="journal article" date="2014" name="Int. J. Syst. Evol. Microbiol.">
        <title>Complete genome sequence of Corynebacterium casei LMG S-19264T (=DSM 44701T), isolated from a smear-ripened cheese.</title>
        <authorList>
            <consortium name="US DOE Joint Genome Institute (JGI-PGF)"/>
            <person name="Walter F."/>
            <person name="Albersmeier A."/>
            <person name="Kalinowski J."/>
            <person name="Ruckert C."/>
        </authorList>
    </citation>
    <scope>NUCLEOTIDE SEQUENCE</scope>
    <source>
        <strain evidence="1">JCM 3090</strain>
    </source>
</reference>
<gene>
    <name evidence="1" type="ORF">GCM10010123_09820</name>
</gene>
<evidence type="ECO:0000313" key="2">
    <source>
        <dbReference type="Proteomes" id="UP000649739"/>
    </source>
</evidence>
<sequence>MYRAGHAAVAGCGLRWSPGPGDHAEDGDVQRREILRTAGIAVALAAMPAAGRGTATADALADRGAALWRRFVVTSPKRVLLPEVRAHVAVILGAVRDGGRSPRLLGALSEALQLAGEIFLDLRRYGDAAHAHDLAATAARDAGHADRHACALARRAYVALYEHRPADADALLASAGAAARDGDGALPTRHWVAAVAARARAALGDADGCARALAAAAGAPPAPPLGWLRFDGGRLAEERGACAVLLGQPGRAIATLDAVLDRPLSARRRGGVLADLVIAAAQQRDVDRIERYGDAAVDLAAAHDSGVVAQRLADVRVALAPLRRDRRVRALDDNLATLIPGTT</sequence>
<dbReference type="InterPro" id="IPR006311">
    <property type="entry name" value="TAT_signal"/>
</dbReference>
<reference evidence="1" key="2">
    <citation type="submission" date="2020-09" db="EMBL/GenBank/DDBJ databases">
        <authorList>
            <person name="Sun Q."/>
            <person name="Ohkuma M."/>
        </authorList>
    </citation>
    <scope>NUCLEOTIDE SEQUENCE</scope>
    <source>
        <strain evidence="1">JCM 3090</strain>
    </source>
</reference>
<name>A0A8J3FBB7_9ACTN</name>